<dbReference type="AlphaFoldDB" id="A0A1G2DI85"/>
<evidence type="ECO:0000313" key="10">
    <source>
        <dbReference type="Proteomes" id="UP000178534"/>
    </source>
</evidence>
<dbReference type="STRING" id="1798665.A2942_00245"/>
<keyword evidence="7 8" id="KW-0472">Membrane</keyword>
<feature type="transmembrane region" description="Helical" evidence="8">
    <location>
        <begin position="391"/>
        <end position="410"/>
    </location>
</feature>
<evidence type="ECO:0000256" key="4">
    <source>
        <dbReference type="ARBA" id="ARBA00022679"/>
    </source>
</evidence>
<evidence type="ECO:0000256" key="6">
    <source>
        <dbReference type="ARBA" id="ARBA00022989"/>
    </source>
</evidence>
<comment type="caution">
    <text evidence="9">The sequence shown here is derived from an EMBL/GenBank/DDBJ whole genome shotgun (WGS) entry which is preliminary data.</text>
</comment>
<dbReference type="InterPro" id="IPR050297">
    <property type="entry name" value="LipidA_mod_glycosyltrf_83"/>
</dbReference>
<dbReference type="GO" id="GO:0009103">
    <property type="term" value="P:lipopolysaccharide biosynthetic process"/>
    <property type="evidence" value="ECO:0007669"/>
    <property type="project" value="UniProtKB-ARBA"/>
</dbReference>
<feature type="transmembrane region" description="Helical" evidence="8">
    <location>
        <begin position="140"/>
        <end position="157"/>
    </location>
</feature>
<feature type="transmembrane region" description="Helical" evidence="8">
    <location>
        <begin position="12"/>
        <end position="33"/>
    </location>
</feature>
<feature type="transmembrane region" description="Helical" evidence="8">
    <location>
        <begin position="191"/>
        <end position="208"/>
    </location>
</feature>
<evidence type="ECO:0000256" key="7">
    <source>
        <dbReference type="ARBA" id="ARBA00023136"/>
    </source>
</evidence>
<sequence length="530" mass="59832">MIDRRFWRDERAKDALIITGCALLNLFLTLFLYPKFAYIGTDGVSYALMAKSLAEGSGLSVFHQPHTFYSPGLSFAIVPFYFVLGNIELAAITTVIALGLLTLPLLYYGMHFFVARHVAGIATLFLAVNATVVWKNMGPVAQPLAAFLLVLLFFFLTKYIEFDKQRHKVFAFSFLLGLIAGALYLTRPEYIVLIFPLAVFLFLINRTTVTFKRNIAIIFVAILGFVLCATPYIVYLHAYTGQWTFAGRLQQGTLLVQGLSTTGEGAQSITSGTPNNSMTPFLKSIFAPKFLKVYLSNLYDIEGYLLRIFGILGFSFFGIGLWKMIRERRFAALGVLTVPTTMLFALAVGSDGDFGYIEPYVFIFVFFIGIGCYEFISTLADVSLFLARKRLFVATLIVAMSATYFAFPVFQNFFFRPADTTKPIEYQLLGEYFKDTVEHPEQQLIASRKPEIAFYAEADWVEISERDSPEQILESMKAKHASYLALDTRSLGDVVQSFVDVQQKRPMKGLEFVREFTYGGEYVNLYRLDQ</sequence>
<evidence type="ECO:0000256" key="3">
    <source>
        <dbReference type="ARBA" id="ARBA00022676"/>
    </source>
</evidence>
<feature type="transmembrane region" description="Helical" evidence="8">
    <location>
        <begin position="169"/>
        <end position="185"/>
    </location>
</feature>
<keyword evidence="2" id="KW-1003">Cell membrane</keyword>
<feature type="transmembrane region" description="Helical" evidence="8">
    <location>
        <begin position="329"/>
        <end position="348"/>
    </location>
</feature>
<name>A0A1G2DI85_9BACT</name>
<dbReference type="PANTHER" id="PTHR33908">
    <property type="entry name" value="MANNOSYLTRANSFERASE YKCB-RELATED"/>
    <property type="match status" value="1"/>
</dbReference>
<accession>A0A1G2DI85</accession>
<organism evidence="9 10">
    <name type="scientific">Candidatus Lloydbacteria bacterium RIFCSPLOWO2_01_FULL_50_20</name>
    <dbReference type="NCBI Taxonomy" id="1798665"/>
    <lineage>
        <taxon>Bacteria</taxon>
        <taxon>Candidatus Lloydiibacteriota</taxon>
    </lineage>
</organism>
<feature type="transmembrane region" description="Helical" evidence="8">
    <location>
        <begin position="80"/>
        <end position="101"/>
    </location>
</feature>
<dbReference type="Proteomes" id="UP000178534">
    <property type="component" value="Unassembled WGS sequence"/>
</dbReference>
<proteinExistence type="predicted"/>
<evidence type="ECO:0000256" key="1">
    <source>
        <dbReference type="ARBA" id="ARBA00004651"/>
    </source>
</evidence>
<feature type="transmembrane region" description="Helical" evidence="8">
    <location>
        <begin position="304"/>
        <end position="322"/>
    </location>
</feature>
<gene>
    <name evidence="9" type="ORF">A2942_00245</name>
</gene>
<comment type="subcellular location">
    <subcellularLocation>
        <location evidence="1">Cell membrane</location>
        <topology evidence="1">Multi-pass membrane protein</topology>
    </subcellularLocation>
</comment>
<feature type="transmembrane region" description="Helical" evidence="8">
    <location>
        <begin position="360"/>
        <end position="379"/>
    </location>
</feature>
<reference evidence="9 10" key="1">
    <citation type="journal article" date="2016" name="Nat. Commun.">
        <title>Thousands of microbial genomes shed light on interconnected biogeochemical processes in an aquifer system.</title>
        <authorList>
            <person name="Anantharaman K."/>
            <person name="Brown C.T."/>
            <person name="Hug L.A."/>
            <person name="Sharon I."/>
            <person name="Castelle C.J."/>
            <person name="Probst A.J."/>
            <person name="Thomas B.C."/>
            <person name="Singh A."/>
            <person name="Wilkins M.J."/>
            <person name="Karaoz U."/>
            <person name="Brodie E.L."/>
            <person name="Williams K.H."/>
            <person name="Hubbard S.S."/>
            <person name="Banfield J.F."/>
        </authorList>
    </citation>
    <scope>NUCLEOTIDE SEQUENCE [LARGE SCALE GENOMIC DNA]</scope>
</reference>
<dbReference type="PANTHER" id="PTHR33908:SF11">
    <property type="entry name" value="MEMBRANE PROTEIN"/>
    <property type="match status" value="1"/>
</dbReference>
<dbReference type="GO" id="GO:0016763">
    <property type="term" value="F:pentosyltransferase activity"/>
    <property type="evidence" value="ECO:0007669"/>
    <property type="project" value="TreeGrafter"/>
</dbReference>
<keyword evidence="4" id="KW-0808">Transferase</keyword>
<keyword evidence="5 8" id="KW-0812">Transmembrane</keyword>
<evidence type="ECO:0000256" key="8">
    <source>
        <dbReference type="SAM" id="Phobius"/>
    </source>
</evidence>
<evidence type="ECO:0000313" key="9">
    <source>
        <dbReference type="EMBL" id="OGZ12528.1"/>
    </source>
</evidence>
<dbReference type="GO" id="GO:0005886">
    <property type="term" value="C:plasma membrane"/>
    <property type="evidence" value="ECO:0007669"/>
    <property type="project" value="UniProtKB-SubCell"/>
</dbReference>
<feature type="transmembrane region" description="Helical" evidence="8">
    <location>
        <begin position="215"/>
        <end position="235"/>
    </location>
</feature>
<feature type="transmembrane region" description="Helical" evidence="8">
    <location>
        <begin position="113"/>
        <end position="134"/>
    </location>
</feature>
<evidence type="ECO:0000256" key="2">
    <source>
        <dbReference type="ARBA" id="ARBA00022475"/>
    </source>
</evidence>
<dbReference type="EMBL" id="MHLP01000021">
    <property type="protein sequence ID" value="OGZ12528.1"/>
    <property type="molecule type" value="Genomic_DNA"/>
</dbReference>
<keyword evidence="3" id="KW-0328">Glycosyltransferase</keyword>
<keyword evidence="6 8" id="KW-1133">Transmembrane helix</keyword>
<evidence type="ECO:0000256" key="5">
    <source>
        <dbReference type="ARBA" id="ARBA00022692"/>
    </source>
</evidence>
<protein>
    <submittedName>
        <fullName evidence="9">Uncharacterized protein</fullName>
    </submittedName>
</protein>